<protein>
    <recommendedName>
        <fullName evidence="1">NB-ARC domain-containing protein</fullName>
    </recommendedName>
</protein>
<dbReference type="InterPro" id="IPR027417">
    <property type="entry name" value="P-loop_NTPase"/>
</dbReference>
<evidence type="ECO:0000313" key="3">
    <source>
        <dbReference type="Proteomes" id="UP000003922"/>
    </source>
</evidence>
<reference evidence="2" key="2">
    <citation type="submission" date="2005-06" db="EMBL/GenBank/DDBJ databases">
        <title>Sequencing of the draft genome and assembly of Crocosphaera watsonii WH 8501.</title>
        <authorList>
            <consortium name="US DOE Joint Genome Institute (JGI-PGF)"/>
            <person name="Copeland A."/>
            <person name="Lucas S."/>
            <person name="Lapidus A."/>
            <person name="Barry K."/>
            <person name="Detter C."/>
            <person name="Glavina T."/>
            <person name="Hammon N."/>
            <person name="Israni S."/>
            <person name="Pitluck S."/>
            <person name="Richardson P."/>
        </authorList>
    </citation>
    <scope>NUCLEOTIDE SEQUENCE [LARGE SCALE GENOMIC DNA]</scope>
    <source>
        <strain evidence="2">WH 8501</strain>
    </source>
</reference>
<dbReference type="RefSeq" id="WP_007306050.1">
    <property type="nucleotide sequence ID" value="NZ_CP191777.1"/>
</dbReference>
<dbReference type="Gene3D" id="3.40.50.300">
    <property type="entry name" value="P-loop containing nucleotide triphosphate hydrolases"/>
    <property type="match status" value="1"/>
</dbReference>
<dbReference type="KEGG" id="cwa:CwatDRAFT_3145"/>
<dbReference type="PRINTS" id="PR00364">
    <property type="entry name" value="DISEASERSIST"/>
</dbReference>
<dbReference type="Proteomes" id="UP000003922">
    <property type="component" value="Unassembled WGS sequence"/>
</dbReference>
<reference evidence="2" key="1">
    <citation type="submission" date="2004-02" db="EMBL/GenBank/DDBJ databases">
        <authorList>
            <consortium name="DOE Joint Genome Institute"/>
        </authorList>
    </citation>
    <scope>NUCLEOTIDE SEQUENCE [LARGE SCALE GENOMIC DNA]</scope>
    <source>
        <strain evidence="2">WH 8501</strain>
    </source>
</reference>
<dbReference type="GO" id="GO:0043531">
    <property type="term" value="F:ADP binding"/>
    <property type="evidence" value="ECO:0007669"/>
    <property type="project" value="InterPro"/>
</dbReference>
<comment type="caution">
    <text evidence="2">The sequence shown here is derived from an EMBL/GenBank/DDBJ whole genome shotgun (WGS) entry which is preliminary data.</text>
</comment>
<gene>
    <name evidence="2" type="ORF">CwatDRAFT_3145</name>
</gene>
<dbReference type="EMBL" id="AADV02000032">
    <property type="protein sequence ID" value="EAM50268.1"/>
    <property type="molecule type" value="Genomic_DNA"/>
</dbReference>
<sequence>MRHARFCLDENHLYVPSNWASQYGSRADLTKACIALSFMVGMPSPRFSSLPGLGIQTRRSAFALYPFKASSLANFNLWLGRNAFFPSTPKELNQWIITDKCRVVQILGMGGIGKTVLGIKLGKQIQDYFDYLIWRSLNNAPPYNFLLEDLETFFSDNQSKEFKERGILHYLRKYRCLIILDNLDSILQYKKQGQFKQGTA</sequence>
<keyword evidence="3" id="KW-1185">Reference proteome</keyword>
<dbReference type="InterPro" id="IPR002182">
    <property type="entry name" value="NB-ARC"/>
</dbReference>
<proteinExistence type="predicted"/>
<organism evidence="2 3">
    <name type="scientific">Crocosphaera watsonii WH 8501</name>
    <dbReference type="NCBI Taxonomy" id="165597"/>
    <lineage>
        <taxon>Bacteria</taxon>
        <taxon>Bacillati</taxon>
        <taxon>Cyanobacteriota</taxon>
        <taxon>Cyanophyceae</taxon>
        <taxon>Oscillatoriophycideae</taxon>
        <taxon>Chroococcales</taxon>
        <taxon>Aphanothecaceae</taxon>
        <taxon>Crocosphaera</taxon>
    </lineage>
</organism>
<reference evidence="2" key="3">
    <citation type="submission" date="2016-12" db="EMBL/GenBank/DDBJ databases">
        <title>Annotation of the draft genome assembly of Crocosphaera watsonii WH 8501.</title>
        <authorList>
            <consortium name="US DOE Joint Genome Institute (JGI-ORNL)"/>
            <person name="Larimer F."/>
            <person name="Land M."/>
        </authorList>
    </citation>
    <scope>NUCLEOTIDE SEQUENCE</scope>
    <source>
        <strain evidence="2">WH 8501</strain>
    </source>
</reference>
<evidence type="ECO:0000313" key="2">
    <source>
        <dbReference type="EMBL" id="EAM50268.1"/>
    </source>
</evidence>
<feature type="domain" description="NB-ARC" evidence="1">
    <location>
        <begin position="91"/>
        <end position="182"/>
    </location>
</feature>
<dbReference type="AlphaFoldDB" id="Q4C287"/>
<dbReference type="Pfam" id="PF00931">
    <property type="entry name" value="NB-ARC"/>
    <property type="match status" value="1"/>
</dbReference>
<accession>Q4C287</accession>
<name>Q4C287_CROWT</name>
<evidence type="ECO:0000259" key="1">
    <source>
        <dbReference type="Pfam" id="PF00931"/>
    </source>
</evidence>
<dbReference type="SUPFAM" id="SSF52540">
    <property type="entry name" value="P-loop containing nucleoside triphosphate hydrolases"/>
    <property type="match status" value="1"/>
</dbReference>